<organism evidence="2 3">
    <name type="scientific">Oryza sativa subsp. indica</name>
    <name type="common">Rice</name>
    <dbReference type="NCBI Taxonomy" id="39946"/>
    <lineage>
        <taxon>Eukaryota</taxon>
        <taxon>Viridiplantae</taxon>
        <taxon>Streptophyta</taxon>
        <taxon>Embryophyta</taxon>
        <taxon>Tracheophyta</taxon>
        <taxon>Spermatophyta</taxon>
        <taxon>Magnoliopsida</taxon>
        <taxon>Liliopsida</taxon>
        <taxon>Poales</taxon>
        <taxon>Poaceae</taxon>
        <taxon>BOP clade</taxon>
        <taxon>Oryzoideae</taxon>
        <taxon>Oryzeae</taxon>
        <taxon>Oryzinae</taxon>
        <taxon>Oryza</taxon>
        <taxon>Oryza sativa</taxon>
    </lineage>
</organism>
<dbReference type="EMBL" id="CM000130">
    <property type="protein sequence ID" value="EAY98296.1"/>
    <property type="molecule type" value="Genomic_DNA"/>
</dbReference>
<feature type="compositionally biased region" description="Low complexity" evidence="1">
    <location>
        <begin position="57"/>
        <end position="78"/>
    </location>
</feature>
<dbReference type="OMA" id="EERRCCC"/>
<name>A2Y5D6_ORYSI</name>
<dbReference type="HOGENOM" id="CLU_2100972_0_0_1"/>
<accession>A2Y5D6</accession>
<reference evidence="2 3" key="1">
    <citation type="journal article" date="2005" name="PLoS Biol.">
        <title>The genomes of Oryza sativa: a history of duplications.</title>
        <authorList>
            <person name="Yu J."/>
            <person name="Wang J."/>
            <person name="Lin W."/>
            <person name="Li S."/>
            <person name="Li H."/>
            <person name="Zhou J."/>
            <person name="Ni P."/>
            <person name="Dong W."/>
            <person name="Hu S."/>
            <person name="Zeng C."/>
            <person name="Zhang J."/>
            <person name="Zhang Y."/>
            <person name="Li R."/>
            <person name="Xu Z."/>
            <person name="Li S."/>
            <person name="Li X."/>
            <person name="Zheng H."/>
            <person name="Cong L."/>
            <person name="Lin L."/>
            <person name="Yin J."/>
            <person name="Geng J."/>
            <person name="Li G."/>
            <person name="Shi J."/>
            <person name="Liu J."/>
            <person name="Lv H."/>
            <person name="Li J."/>
            <person name="Wang J."/>
            <person name="Deng Y."/>
            <person name="Ran L."/>
            <person name="Shi X."/>
            <person name="Wang X."/>
            <person name="Wu Q."/>
            <person name="Li C."/>
            <person name="Ren X."/>
            <person name="Wang J."/>
            <person name="Wang X."/>
            <person name="Li D."/>
            <person name="Liu D."/>
            <person name="Zhang X."/>
            <person name="Ji Z."/>
            <person name="Zhao W."/>
            <person name="Sun Y."/>
            <person name="Zhang Z."/>
            <person name="Bao J."/>
            <person name="Han Y."/>
            <person name="Dong L."/>
            <person name="Ji J."/>
            <person name="Chen P."/>
            <person name="Wu S."/>
            <person name="Liu J."/>
            <person name="Xiao Y."/>
            <person name="Bu D."/>
            <person name="Tan J."/>
            <person name="Yang L."/>
            <person name="Ye C."/>
            <person name="Zhang J."/>
            <person name="Xu J."/>
            <person name="Zhou Y."/>
            <person name="Yu Y."/>
            <person name="Zhang B."/>
            <person name="Zhuang S."/>
            <person name="Wei H."/>
            <person name="Liu B."/>
            <person name="Lei M."/>
            <person name="Yu H."/>
            <person name="Li Y."/>
            <person name="Xu H."/>
            <person name="Wei S."/>
            <person name="He X."/>
            <person name="Fang L."/>
            <person name="Zhang Z."/>
            <person name="Zhang Y."/>
            <person name="Huang X."/>
            <person name="Su Z."/>
            <person name="Tong W."/>
            <person name="Li J."/>
            <person name="Tong Z."/>
            <person name="Li S."/>
            <person name="Ye J."/>
            <person name="Wang L."/>
            <person name="Fang L."/>
            <person name="Lei T."/>
            <person name="Chen C."/>
            <person name="Chen H."/>
            <person name="Xu Z."/>
            <person name="Li H."/>
            <person name="Huang H."/>
            <person name="Zhang F."/>
            <person name="Xu H."/>
            <person name="Li N."/>
            <person name="Zhao C."/>
            <person name="Li S."/>
            <person name="Dong L."/>
            <person name="Huang Y."/>
            <person name="Li L."/>
            <person name="Xi Y."/>
            <person name="Qi Q."/>
            <person name="Li W."/>
            <person name="Zhang B."/>
            <person name="Hu W."/>
            <person name="Zhang Y."/>
            <person name="Tian X."/>
            <person name="Jiao Y."/>
            <person name="Liang X."/>
            <person name="Jin J."/>
            <person name="Gao L."/>
            <person name="Zheng W."/>
            <person name="Hao B."/>
            <person name="Liu S."/>
            <person name="Wang W."/>
            <person name="Yuan L."/>
            <person name="Cao M."/>
            <person name="McDermott J."/>
            <person name="Samudrala R."/>
            <person name="Wang J."/>
            <person name="Wong G.K."/>
            <person name="Yang H."/>
        </authorList>
    </citation>
    <scope>NUCLEOTIDE SEQUENCE [LARGE SCALE GENOMIC DNA]</scope>
    <source>
        <strain evidence="3">cv. 93-11</strain>
    </source>
</reference>
<feature type="region of interest" description="Disordered" evidence="1">
    <location>
        <begin position="49"/>
        <end position="83"/>
    </location>
</feature>
<proteinExistence type="predicted"/>
<evidence type="ECO:0000313" key="3">
    <source>
        <dbReference type="Proteomes" id="UP000007015"/>
    </source>
</evidence>
<gene>
    <name evidence="2" type="ORF">OsI_20204</name>
</gene>
<dbReference type="AlphaFoldDB" id="A2Y5D6"/>
<dbReference type="Proteomes" id="UP000007015">
    <property type="component" value="Chromosome 5"/>
</dbReference>
<protein>
    <submittedName>
        <fullName evidence="2">Uncharacterized protein</fullName>
    </submittedName>
</protein>
<sequence length="116" mass="12466">MDGSDDNNQTRAALLRVEELENLLSDVARRLSRLDTNRGMLEGQIAAASRGHRVAVPSARAATGRGGSSASPSPSSTRSCRRRCRTRWGRERPPLQLVVGEGADAACGGEERRCCC</sequence>
<keyword evidence="3" id="KW-1185">Reference proteome</keyword>
<evidence type="ECO:0000256" key="1">
    <source>
        <dbReference type="SAM" id="MobiDB-lite"/>
    </source>
</evidence>
<dbReference type="Gramene" id="BGIOSGA017924-TA">
    <property type="protein sequence ID" value="BGIOSGA017924-PA"/>
    <property type="gene ID" value="BGIOSGA017924"/>
</dbReference>
<evidence type="ECO:0000313" key="2">
    <source>
        <dbReference type="EMBL" id="EAY98296.1"/>
    </source>
</evidence>